<keyword evidence="1" id="KW-1185">Reference proteome</keyword>
<dbReference type="AlphaFoldDB" id="A0A0K0E5Z0"/>
<reference evidence="2" key="1">
    <citation type="submission" date="2015-08" db="UniProtKB">
        <authorList>
            <consortium name="WormBaseParasite"/>
        </authorList>
    </citation>
    <scope>IDENTIFICATION</scope>
</reference>
<organism evidence="2">
    <name type="scientific">Strongyloides stercoralis</name>
    <name type="common">Threadworm</name>
    <dbReference type="NCBI Taxonomy" id="6248"/>
    <lineage>
        <taxon>Eukaryota</taxon>
        <taxon>Metazoa</taxon>
        <taxon>Ecdysozoa</taxon>
        <taxon>Nematoda</taxon>
        <taxon>Chromadorea</taxon>
        <taxon>Rhabditida</taxon>
        <taxon>Tylenchina</taxon>
        <taxon>Panagrolaimomorpha</taxon>
        <taxon>Strongyloidoidea</taxon>
        <taxon>Strongyloididae</taxon>
        <taxon>Strongyloides</taxon>
    </lineage>
</organism>
<protein>
    <submittedName>
        <fullName evidence="2 3">Uncharacterized protein</fullName>
    </submittedName>
</protein>
<dbReference type="Proteomes" id="UP000035681">
    <property type="component" value="Unplaced"/>
</dbReference>
<evidence type="ECO:0000313" key="1">
    <source>
        <dbReference type="Proteomes" id="UP000035681"/>
    </source>
</evidence>
<name>A0A0K0E5Z0_STRER</name>
<sequence length="107" mass="12621">MKTRVKMLNKIGMSKSVVPQMDKEFKDFIKQDKTTIAREEKLDVLTTLLTLTDYLLLKIDPCMTNRKKQIKTKDEIREFKVEWTENFSFIRNSNGLPMCLICLKNDT</sequence>
<dbReference type="WBParaSite" id="TCONS_00013530.p1">
    <property type="protein sequence ID" value="TCONS_00013530.p1"/>
    <property type="gene ID" value="XLOC_008265"/>
</dbReference>
<evidence type="ECO:0000313" key="3">
    <source>
        <dbReference type="WBParaSite" id="TCONS_00013530.p1"/>
    </source>
</evidence>
<evidence type="ECO:0000313" key="2">
    <source>
        <dbReference type="WBParaSite" id="SSTP_0000492350.1"/>
    </source>
</evidence>
<accession>A0A0K0E5Z0</accession>
<dbReference type="WBParaSite" id="SSTP_0000492350.1">
    <property type="protein sequence ID" value="SSTP_0000492350.1"/>
    <property type="gene ID" value="SSTP_0000492350"/>
</dbReference>
<proteinExistence type="predicted"/>